<dbReference type="Gene3D" id="3.90.45.10">
    <property type="entry name" value="Peptide deformylase"/>
    <property type="match status" value="1"/>
</dbReference>
<organism evidence="6 7">
    <name type="scientific">Craterilacuibacter sinensis</name>
    <dbReference type="NCBI Taxonomy" id="2686017"/>
    <lineage>
        <taxon>Bacteria</taxon>
        <taxon>Pseudomonadati</taxon>
        <taxon>Pseudomonadota</taxon>
        <taxon>Betaproteobacteria</taxon>
        <taxon>Neisseriales</taxon>
        <taxon>Neisseriaceae</taxon>
        <taxon>Craterilacuibacter</taxon>
    </lineage>
</organism>
<feature type="binding site" evidence="5">
    <location>
        <position position="101"/>
    </location>
    <ligand>
        <name>Fe cation</name>
        <dbReference type="ChEBI" id="CHEBI:24875"/>
    </ligand>
</feature>
<keyword evidence="3 5" id="KW-0378">Hydrolase</keyword>
<comment type="similarity">
    <text evidence="1 5">Belongs to the polypeptide deformylase family.</text>
</comment>
<dbReference type="RefSeq" id="WP_160797583.1">
    <property type="nucleotide sequence ID" value="NZ_WSSB01000012.1"/>
</dbReference>
<dbReference type="EC" id="3.5.1.88" evidence="5"/>
<dbReference type="EMBL" id="WSSB01000012">
    <property type="protein sequence ID" value="MXR37789.1"/>
    <property type="molecule type" value="Genomic_DNA"/>
</dbReference>
<reference evidence="6 7" key="1">
    <citation type="submission" date="2019-12" db="EMBL/GenBank/DDBJ databases">
        <title>Neisseriaceae gen. nov. sp. Genome sequencing and assembly.</title>
        <authorList>
            <person name="Liu Z."/>
            <person name="Li A."/>
        </authorList>
    </citation>
    <scope>NUCLEOTIDE SEQUENCE [LARGE SCALE GENOMIC DNA]</scope>
    <source>
        <strain evidence="6 7">B2N2-7</strain>
    </source>
</reference>
<evidence type="ECO:0000256" key="5">
    <source>
        <dbReference type="HAMAP-Rule" id="MF_00163"/>
    </source>
</evidence>
<dbReference type="NCBIfam" id="TIGR00079">
    <property type="entry name" value="pept_deformyl"/>
    <property type="match status" value="1"/>
</dbReference>
<dbReference type="GO" id="GO:0046872">
    <property type="term" value="F:metal ion binding"/>
    <property type="evidence" value="ECO:0007669"/>
    <property type="project" value="UniProtKB-KW"/>
</dbReference>
<dbReference type="PIRSF" id="PIRSF004749">
    <property type="entry name" value="Pep_def"/>
    <property type="match status" value="1"/>
</dbReference>
<comment type="caution">
    <text evidence="6">The sequence shown here is derived from an EMBL/GenBank/DDBJ whole genome shotgun (WGS) entry which is preliminary data.</text>
</comment>
<feature type="binding site" evidence="5">
    <location>
        <position position="143"/>
    </location>
    <ligand>
        <name>Fe cation</name>
        <dbReference type="ChEBI" id="CHEBI:24875"/>
    </ligand>
</feature>
<feature type="active site" evidence="5">
    <location>
        <position position="144"/>
    </location>
</feature>
<name>A0A845BND7_9NEIS</name>
<dbReference type="InterPro" id="IPR036821">
    <property type="entry name" value="Peptide_deformylase_sf"/>
</dbReference>
<dbReference type="Proteomes" id="UP000467214">
    <property type="component" value="Unassembled WGS sequence"/>
</dbReference>
<accession>A0A845BND7</accession>
<comment type="cofactor">
    <cofactor evidence="5">
        <name>Fe(2+)</name>
        <dbReference type="ChEBI" id="CHEBI:29033"/>
    </cofactor>
    <text evidence="5">Binds 1 Fe(2+) ion.</text>
</comment>
<evidence type="ECO:0000256" key="2">
    <source>
        <dbReference type="ARBA" id="ARBA00022723"/>
    </source>
</evidence>
<dbReference type="HAMAP" id="MF_00163">
    <property type="entry name" value="Pep_deformylase"/>
    <property type="match status" value="1"/>
</dbReference>
<dbReference type="AlphaFoldDB" id="A0A845BND7"/>
<dbReference type="GO" id="GO:0006412">
    <property type="term" value="P:translation"/>
    <property type="evidence" value="ECO:0007669"/>
    <property type="project" value="UniProtKB-UniRule"/>
</dbReference>
<dbReference type="FunFam" id="3.90.45.10:FF:000003">
    <property type="entry name" value="Peptide deformylase"/>
    <property type="match status" value="1"/>
</dbReference>
<dbReference type="Pfam" id="PF01327">
    <property type="entry name" value="Pep_deformylase"/>
    <property type="match status" value="1"/>
</dbReference>
<dbReference type="GO" id="GO:0042586">
    <property type="term" value="F:peptide deformylase activity"/>
    <property type="evidence" value="ECO:0007669"/>
    <property type="project" value="UniProtKB-UniRule"/>
</dbReference>
<protein>
    <recommendedName>
        <fullName evidence="5">Peptide deformylase</fullName>
        <shortName evidence="5">PDF</shortName>
        <ecNumber evidence="5">3.5.1.88</ecNumber>
    </recommendedName>
    <alternativeName>
        <fullName evidence="5">Polypeptide deformylase</fullName>
    </alternativeName>
</protein>
<dbReference type="SUPFAM" id="SSF56420">
    <property type="entry name" value="Peptide deformylase"/>
    <property type="match status" value="1"/>
</dbReference>
<feature type="binding site" evidence="5">
    <location>
        <position position="147"/>
    </location>
    <ligand>
        <name>Fe cation</name>
        <dbReference type="ChEBI" id="CHEBI:24875"/>
    </ligand>
</feature>
<keyword evidence="5" id="KW-0408">Iron</keyword>
<sequence length="179" mass="19758">MPADTPIIQLGHPVLRQVAQPVADIHAPAVQSLIDTLIASVKEANGVGIAAPQIASSLRLFVVASRPSVRYPYAPDMAPTAMINPRVLCYGSEKVKDWEGCLSVGGLRALVPRHQSIEVEYTDRHGQCCRQVLDGFVARIFQHELDHLDGLVFLDRVEHQDDVFSEEEYQQYVAARTTA</sequence>
<keyword evidence="4 5" id="KW-0648">Protein biosynthesis</keyword>
<dbReference type="InterPro" id="IPR023635">
    <property type="entry name" value="Peptide_deformylase"/>
</dbReference>
<evidence type="ECO:0000313" key="7">
    <source>
        <dbReference type="Proteomes" id="UP000467214"/>
    </source>
</evidence>
<dbReference type="CDD" id="cd00487">
    <property type="entry name" value="Pep_deformylase"/>
    <property type="match status" value="1"/>
</dbReference>
<evidence type="ECO:0000256" key="3">
    <source>
        <dbReference type="ARBA" id="ARBA00022801"/>
    </source>
</evidence>
<dbReference type="PANTHER" id="PTHR10458">
    <property type="entry name" value="PEPTIDE DEFORMYLASE"/>
    <property type="match status" value="1"/>
</dbReference>
<comment type="function">
    <text evidence="5">Removes the formyl group from the N-terminal Met of newly synthesized proteins. Requires at least a dipeptide for an efficient rate of reaction. N-terminal L-methionine is a prerequisite for activity but the enzyme has broad specificity at other positions.</text>
</comment>
<keyword evidence="2 5" id="KW-0479">Metal-binding</keyword>
<gene>
    <name evidence="5 6" type="primary">def</name>
    <name evidence="6" type="ORF">GQF02_12475</name>
</gene>
<dbReference type="PRINTS" id="PR01576">
    <property type="entry name" value="PDEFORMYLASE"/>
</dbReference>
<evidence type="ECO:0000313" key="6">
    <source>
        <dbReference type="EMBL" id="MXR37789.1"/>
    </source>
</evidence>
<proteinExistence type="inferred from homology"/>
<evidence type="ECO:0000256" key="4">
    <source>
        <dbReference type="ARBA" id="ARBA00022917"/>
    </source>
</evidence>
<comment type="catalytic activity">
    <reaction evidence="5">
        <text>N-terminal N-formyl-L-methionyl-[peptide] + H2O = N-terminal L-methionyl-[peptide] + formate</text>
        <dbReference type="Rhea" id="RHEA:24420"/>
        <dbReference type="Rhea" id="RHEA-COMP:10639"/>
        <dbReference type="Rhea" id="RHEA-COMP:10640"/>
        <dbReference type="ChEBI" id="CHEBI:15377"/>
        <dbReference type="ChEBI" id="CHEBI:15740"/>
        <dbReference type="ChEBI" id="CHEBI:49298"/>
        <dbReference type="ChEBI" id="CHEBI:64731"/>
        <dbReference type="EC" id="3.5.1.88"/>
    </reaction>
</comment>
<dbReference type="NCBIfam" id="NF001159">
    <property type="entry name" value="PRK00150.1-3"/>
    <property type="match status" value="1"/>
</dbReference>
<keyword evidence="7" id="KW-1185">Reference proteome</keyword>
<dbReference type="PANTHER" id="PTHR10458:SF2">
    <property type="entry name" value="PEPTIDE DEFORMYLASE, MITOCHONDRIAL"/>
    <property type="match status" value="1"/>
</dbReference>
<evidence type="ECO:0000256" key="1">
    <source>
        <dbReference type="ARBA" id="ARBA00010759"/>
    </source>
</evidence>